<comment type="caution">
    <text evidence="1">The sequence shown here is derived from an EMBL/GenBank/DDBJ whole genome shotgun (WGS) entry which is preliminary data.</text>
</comment>
<dbReference type="EMBL" id="JAPDHV010000007">
    <property type="protein sequence ID" value="MCW3162450.1"/>
    <property type="molecule type" value="Genomic_DNA"/>
</dbReference>
<protein>
    <recommendedName>
        <fullName evidence="3">Baseplate J-like protein</fullName>
    </recommendedName>
</protein>
<gene>
    <name evidence="1" type="ORF">OH806_14360</name>
</gene>
<proteinExistence type="predicted"/>
<accession>A0ABT3HRN4</accession>
<keyword evidence="2" id="KW-1185">Reference proteome</keyword>
<evidence type="ECO:0008006" key="3">
    <source>
        <dbReference type="Google" id="ProtNLM"/>
    </source>
</evidence>
<dbReference type="Proteomes" id="UP001163719">
    <property type="component" value="Unassembled WGS sequence"/>
</dbReference>
<dbReference type="RefSeq" id="WP_264744367.1">
    <property type="nucleotide sequence ID" value="NZ_JAPDHV010000007.1"/>
</dbReference>
<organism evidence="1 2">
    <name type="scientific">Chryseobacterium oryctis</name>
    <dbReference type="NCBI Taxonomy" id="2952618"/>
    <lineage>
        <taxon>Bacteria</taxon>
        <taxon>Pseudomonadati</taxon>
        <taxon>Bacteroidota</taxon>
        <taxon>Flavobacteriia</taxon>
        <taxon>Flavobacteriales</taxon>
        <taxon>Weeksellaceae</taxon>
        <taxon>Chryseobacterium group</taxon>
        <taxon>Chryseobacterium</taxon>
    </lineage>
</organism>
<evidence type="ECO:0000313" key="1">
    <source>
        <dbReference type="EMBL" id="MCW3162450.1"/>
    </source>
</evidence>
<sequence length="1097" mass="126718">MKNCSSSMSIHQGSGTTQNERLNPALLPDFFLLDERKEEDFILFVQKLSKYVDFYGEYNIKEGDWSDFFESESTSIIISIALWNVDTLQSNYESVKKEVQLNANPVDQKEILTRYFSAIANSFKDLADKVDSLDDSIIAKESLNGSIQIIQNQLKSIIDTEIIPSSDMVQLIQSYIYVKKVQQLFGLLSSWRKYAESAIDDQLNNYDKHHPHYALFLTFLKLLSFAKEKLNEFTKKHLDFYYKDVIRTENQAAKPDQVYLIIEPYKIDPFLLAKNTVFLAGKNTEGEKKYYASTTDQAINQIKLKNFSSYHLENNQYFKVSDLIPLNGAGDSFDAFRANKEEFKEGILIASPLFFLQSGERNIFLRFNNQNIDQNQFDFYITGEKKVIEITTKSFEKKNSNSSEKYIKLTIPDTEKAIVPYDSKKHPEIVVSTQFPVLKIVPKNKNVISSVSEINIEVKVNNFKSYTLESDSGNIDIKKPFYPFSEFPKNGNGFMVSSNEFFMKKETVAEFIAEMDTGFDFIEYLGTSNILSEGNITSKKKSVEQKKIADNITDMGYSMDFNELGVYYEPTYSLIGKYNWLNDKVKTFLLDKGKRIHYSDELSTIINNFSVKEYNFKDVATQHKIRIELNYPNYAGEKYMEDYITASTLIANQETGTFPYKPRIVEFTFNYHVQEILNPLSNADSDTELYIIQPFGYKRIQNEFLKFSTLNNLEGFMYLGFEKANPKDSFSFLIQLEEGTANPQLPPAIIKWEYLSLNQWESFEDNTIADETYSFTQSGIVAVNIPDFSATTNTLFAPDLFWIRVSVSNIQAVCRILGIHAQAVKAVLTDFEQKGTVYTEITPKETISKSFKVISGVKKIKQPYASFGGRTYEEDQNLYLRTSERLRHKNRAITSWDYEHILLQEFPDIYRVKTLNHYRYDSAQISNVSAGYVTIIPVAKSSPTENINWKPLLSLNKMQVIKEFLEKISSPHVRFNVKPPKAEKVEVSFNVKFHKKEGMDTRIYVQELIKTINSFLSPWAYDLEDADFAQSIEFSTMIKLIDNQYYVDYITDFTVTQYILDENYNIKGNPIKNLSKITPQTDFTLFVPTETHNIHEI</sequence>
<name>A0ABT3HRN4_9FLAO</name>
<evidence type="ECO:0000313" key="2">
    <source>
        <dbReference type="Proteomes" id="UP001163719"/>
    </source>
</evidence>
<reference evidence="1" key="1">
    <citation type="submission" date="2022-10" db="EMBL/GenBank/DDBJ databases">
        <title>Chryseobacterium babae sp. nov. isolated from the gut of the beetle Oryctes rhinoceros, and Chryseobacterium kimseyorum sp. nov., isolated from a stick insect rearing cage.</title>
        <authorList>
            <person name="Shelomi M."/>
            <person name="Han C.-J."/>
            <person name="Chen W.-M."/>
            <person name="Chen H.-K."/>
            <person name="Liaw S.-J."/>
            <person name="Muhle E."/>
            <person name="Clermont D."/>
        </authorList>
    </citation>
    <scope>NUCLEOTIDE SEQUENCE</scope>
    <source>
        <strain evidence="1">WLa1L2M3</strain>
    </source>
</reference>